<dbReference type="PANTHER" id="PTHR30474:SF2">
    <property type="entry name" value="PEPTIDOGLYCAN GLYCOSYLTRANSFERASE FTSW-RELATED"/>
    <property type="match status" value="1"/>
</dbReference>
<evidence type="ECO:0000256" key="9">
    <source>
        <dbReference type="ARBA" id="ARBA00032370"/>
    </source>
</evidence>
<evidence type="ECO:0000256" key="1">
    <source>
        <dbReference type="ARBA" id="ARBA00004141"/>
    </source>
</evidence>
<keyword evidence="6" id="KW-0573">Peptidoglycan synthesis</keyword>
<dbReference type="GO" id="GO:0008955">
    <property type="term" value="F:peptidoglycan glycosyltransferase activity"/>
    <property type="evidence" value="ECO:0007669"/>
    <property type="project" value="UniProtKB-EC"/>
</dbReference>
<evidence type="ECO:0000256" key="6">
    <source>
        <dbReference type="ARBA" id="ARBA00022984"/>
    </source>
</evidence>
<dbReference type="GO" id="GO:0005886">
    <property type="term" value="C:plasma membrane"/>
    <property type="evidence" value="ECO:0007669"/>
    <property type="project" value="TreeGrafter"/>
</dbReference>
<reference evidence="19 20" key="1">
    <citation type="submission" date="2016-10" db="EMBL/GenBank/DDBJ databases">
        <authorList>
            <person name="de Groot N.N."/>
        </authorList>
    </citation>
    <scope>NUCLEOTIDE SEQUENCE [LARGE SCALE GENOMIC DNA]</scope>
    <source>
        <strain evidence="19 20">DSM 13305</strain>
    </source>
</reference>
<keyword evidence="19" id="KW-0131">Cell cycle</keyword>
<evidence type="ECO:0000256" key="14">
    <source>
        <dbReference type="ARBA" id="ARBA00044770"/>
    </source>
</evidence>
<evidence type="ECO:0000313" key="19">
    <source>
        <dbReference type="EMBL" id="SEP45686.1"/>
    </source>
</evidence>
<evidence type="ECO:0000256" key="15">
    <source>
        <dbReference type="ARBA" id="ARBA00049902"/>
    </source>
</evidence>
<organism evidence="19 20">
    <name type="scientific">Propionispora vibrioides</name>
    <dbReference type="NCBI Taxonomy" id="112903"/>
    <lineage>
        <taxon>Bacteria</taxon>
        <taxon>Bacillati</taxon>
        <taxon>Bacillota</taxon>
        <taxon>Negativicutes</taxon>
        <taxon>Selenomonadales</taxon>
        <taxon>Sporomusaceae</taxon>
        <taxon>Propionispora</taxon>
    </lineage>
</organism>
<dbReference type="GO" id="GO:0032153">
    <property type="term" value="C:cell division site"/>
    <property type="evidence" value="ECO:0007669"/>
    <property type="project" value="TreeGrafter"/>
</dbReference>
<dbReference type="Pfam" id="PF01098">
    <property type="entry name" value="FTSW_RODA_SPOVE"/>
    <property type="match status" value="1"/>
</dbReference>
<evidence type="ECO:0000256" key="16">
    <source>
        <dbReference type="ARBA" id="ARBA00049966"/>
    </source>
</evidence>
<comment type="subcellular location">
    <subcellularLocation>
        <location evidence="1">Membrane</location>
        <topology evidence="1">Multi-pass membrane protein</topology>
    </subcellularLocation>
</comment>
<accession>A0A1H8Y0T7</accession>
<evidence type="ECO:0000256" key="4">
    <source>
        <dbReference type="ARBA" id="ARBA00022692"/>
    </source>
</evidence>
<feature type="region of interest" description="Disordered" evidence="17">
    <location>
        <begin position="368"/>
        <end position="396"/>
    </location>
</feature>
<feature type="transmembrane region" description="Helical" evidence="18">
    <location>
        <begin position="79"/>
        <end position="97"/>
    </location>
</feature>
<dbReference type="GO" id="GO:0008360">
    <property type="term" value="P:regulation of cell shape"/>
    <property type="evidence" value="ECO:0007669"/>
    <property type="project" value="UniProtKB-KW"/>
</dbReference>
<feature type="transmembrane region" description="Helical" evidence="18">
    <location>
        <begin position="49"/>
        <end position="67"/>
    </location>
</feature>
<keyword evidence="2" id="KW-0328">Glycosyltransferase</keyword>
<evidence type="ECO:0000256" key="12">
    <source>
        <dbReference type="ARBA" id="ARBA00041185"/>
    </source>
</evidence>
<evidence type="ECO:0000256" key="11">
    <source>
        <dbReference type="ARBA" id="ARBA00038053"/>
    </source>
</evidence>
<dbReference type="GO" id="GO:0051301">
    <property type="term" value="P:cell division"/>
    <property type="evidence" value="ECO:0007669"/>
    <property type="project" value="UniProtKB-KW"/>
</dbReference>
<evidence type="ECO:0000256" key="10">
    <source>
        <dbReference type="ARBA" id="ARBA00033270"/>
    </source>
</evidence>
<dbReference type="STRING" id="112903.SAMN04490178_13615"/>
<feature type="transmembrane region" description="Helical" evidence="18">
    <location>
        <begin position="338"/>
        <end position="360"/>
    </location>
</feature>
<evidence type="ECO:0000256" key="7">
    <source>
        <dbReference type="ARBA" id="ARBA00022989"/>
    </source>
</evidence>
<dbReference type="EMBL" id="FODY01000036">
    <property type="protein sequence ID" value="SEP45686.1"/>
    <property type="molecule type" value="Genomic_DNA"/>
</dbReference>
<feature type="transmembrane region" description="Helical" evidence="18">
    <location>
        <begin position="272"/>
        <end position="293"/>
    </location>
</feature>
<keyword evidence="20" id="KW-1185">Reference proteome</keyword>
<dbReference type="AlphaFoldDB" id="A0A1H8Y0T7"/>
<comment type="function">
    <text evidence="16">Peptidoglycan polymerase that is essential for cell division.</text>
</comment>
<evidence type="ECO:0000256" key="5">
    <source>
        <dbReference type="ARBA" id="ARBA00022960"/>
    </source>
</evidence>
<proteinExistence type="inferred from homology"/>
<keyword evidence="7 18" id="KW-1133">Transmembrane helix</keyword>
<feature type="transmembrane region" description="Helical" evidence="18">
    <location>
        <begin position="305"/>
        <end position="332"/>
    </location>
</feature>
<evidence type="ECO:0000256" key="2">
    <source>
        <dbReference type="ARBA" id="ARBA00022676"/>
    </source>
</evidence>
<name>A0A1H8Y0T7_9FIRM</name>
<dbReference type="GO" id="GO:0009252">
    <property type="term" value="P:peptidoglycan biosynthetic process"/>
    <property type="evidence" value="ECO:0007669"/>
    <property type="project" value="UniProtKB-KW"/>
</dbReference>
<feature type="transmembrane region" description="Helical" evidence="18">
    <location>
        <begin position="12"/>
        <end position="37"/>
    </location>
</feature>
<feature type="transmembrane region" description="Helical" evidence="18">
    <location>
        <begin position="140"/>
        <end position="157"/>
    </location>
</feature>
<dbReference type="GO" id="GO:0015648">
    <property type="term" value="F:lipid-linked peptidoglycan transporter activity"/>
    <property type="evidence" value="ECO:0007669"/>
    <property type="project" value="TreeGrafter"/>
</dbReference>
<sequence length="396" mass="42860">MLKIPRIWTGPAEAVLYITFILFIIGTVNVFSASFVLAGQLLDDSYFFLKRHLISFAIGMVGLIIATRPDYRKLNRLSGLLAVMTLGMLIAVHFTGVDANGARRWLNLGIKFQPSEIAKLASIIVAASYLGPRIDRKRKISLLSLPVIFIGIMGVLILKQPDMGTAVIVVGLCLILYVLAGLPKQQLYLLYGGGAAVLAYFSYAAAYRMDRITAWLDPWEHQQGIGYQTVQSLLAIGSGGLSGTGLGMGASKFYYLPESHTDFAFAVLCQEWGFFGALLVLVLMGLLACYGGQIARRTPDGFGKILAIGVTLLVAGQAVINIGMVSGLLPVVGVPLPFISFGGTSLIVNLVAMGILINIGRRSARSAVPMDELSEPEPSEKPEKRLKLVQRLKDRR</sequence>
<evidence type="ECO:0000256" key="17">
    <source>
        <dbReference type="SAM" id="MobiDB-lite"/>
    </source>
</evidence>
<keyword evidence="3" id="KW-0808">Transferase</keyword>
<feature type="transmembrane region" description="Helical" evidence="18">
    <location>
        <begin position="187"/>
        <end position="206"/>
    </location>
</feature>
<evidence type="ECO:0000256" key="8">
    <source>
        <dbReference type="ARBA" id="ARBA00023136"/>
    </source>
</evidence>
<comment type="catalytic activity">
    <reaction evidence="15">
        <text>[GlcNAc-(1-&gt;4)-Mur2Ac(oyl-L-Ala-gamma-D-Glu-L-Lys-D-Ala-D-Ala)](n)-di-trans,octa-cis-undecaprenyl diphosphate + beta-D-GlcNAc-(1-&gt;4)-Mur2Ac(oyl-L-Ala-gamma-D-Glu-L-Lys-D-Ala-D-Ala)-di-trans,octa-cis-undecaprenyl diphosphate = [GlcNAc-(1-&gt;4)-Mur2Ac(oyl-L-Ala-gamma-D-Glu-L-Lys-D-Ala-D-Ala)](n+1)-di-trans,octa-cis-undecaprenyl diphosphate + di-trans,octa-cis-undecaprenyl diphosphate + H(+)</text>
        <dbReference type="Rhea" id="RHEA:23708"/>
        <dbReference type="Rhea" id="RHEA-COMP:9602"/>
        <dbReference type="Rhea" id="RHEA-COMP:9603"/>
        <dbReference type="ChEBI" id="CHEBI:15378"/>
        <dbReference type="ChEBI" id="CHEBI:58405"/>
        <dbReference type="ChEBI" id="CHEBI:60033"/>
        <dbReference type="ChEBI" id="CHEBI:78435"/>
        <dbReference type="EC" id="2.4.99.28"/>
    </reaction>
</comment>
<dbReference type="Proteomes" id="UP000198847">
    <property type="component" value="Unassembled WGS sequence"/>
</dbReference>
<evidence type="ECO:0000256" key="13">
    <source>
        <dbReference type="ARBA" id="ARBA00041418"/>
    </source>
</evidence>
<evidence type="ECO:0000256" key="18">
    <source>
        <dbReference type="SAM" id="Phobius"/>
    </source>
</evidence>
<keyword evidence="4 18" id="KW-0812">Transmembrane</keyword>
<gene>
    <name evidence="19" type="ORF">SAMN04490178_13615</name>
</gene>
<dbReference type="InterPro" id="IPR001182">
    <property type="entry name" value="FtsW/RodA"/>
</dbReference>
<protein>
    <recommendedName>
        <fullName evidence="12">Probable peptidoglycan glycosyltransferase FtsW</fullName>
        <ecNumber evidence="14">2.4.99.28</ecNumber>
    </recommendedName>
    <alternativeName>
        <fullName evidence="13">Cell division protein FtsW</fullName>
    </alternativeName>
    <alternativeName>
        <fullName evidence="10">Cell wall polymerase</fullName>
    </alternativeName>
    <alternativeName>
        <fullName evidence="9">Peptidoglycan polymerase</fullName>
    </alternativeName>
</protein>
<feature type="transmembrane region" description="Helical" evidence="18">
    <location>
        <begin position="163"/>
        <end position="180"/>
    </location>
</feature>
<keyword evidence="19" id="KW-0132">Cell division</keyword>
<dbReference type="RefSeq" id="WP_245732630.1">
    <property type="nucleotide sequence ID" value="NZ_FODY01000036.1"/>
</dbReference>
<keyword evidence="8 18" id="KW-0472">Membrane</keyword>
<evidence type="ECO:0000256" key="3">
    <source>
        <dbReference type="ARBA" id="ARBA00022679"/>
    </source>
</evidence>
<dbReference type="PANTHER" id="PTHR30474">
    <property type="entry name" value="CELL CYCLE PROTEIN"/>
    <property type="match status" value="1"/>
</dbReference>
<comment type="similarity">
    <text evidence="11">Belongs to the SEDS family. FtsW subfamily.</text>
</comment>
<dbReference type="EC" id="2.4.99.28" evidence="14"/>
<feature type="compositionally biased region" description="Basic residues" evidence="17">
    <location>
        <begin position="387"/>
        <end position="396"/>
    </location>
</feature>
<keyword evidence="5" id="KW-0133">Cell shape</keyword>
<evidence type="ECO:0000313" key="20">
    <source>
        <dbReference type="Proteomes" id="UP000198847"/>
    </source>
</evidence>